<keyword evidence="1" id="KW-1133">Transmembrane helix</keyword>
<keyword evidence="1" id="KW-0812">Transmembrane</keyword>
<feature type="transmembrane region" description="Helical" evidence="1">
    <location>
        <begin position="25"/>
        <end position="44"/>
    </location>
</feature>
<keyword evidence="1" id="KW-0472">Membrane</keyword>
<reference evidence="2" key="1">
    <citation type="journal article" date="2014" name="Int. J. Syst. Evol. Microbiol.">
        <title>Complete genome sequence of Corynebacterium casei LMG S-19264T (=DSM 44701T), isolated from a smear-ripened cheese.</title>
        <authorList>
            <consortium name="US DOE Joint Genome Institute (JGI-PGF)"/>
            <person name="Walter F."/>
            <person name="Albersmeier A."/>
            <person name="Kalinowski J."/>
            <person name="Ruckert C."/>
        </authorList>
    </citation>
    <scope>NUCLEOTIDE SEQUENCE</scope>
    <source>
        <strain evidence="2">JCM 15325</strain>
    </source>
</reference>
<evidence type="ECO:0000313" key="3">
    <source>
        <dbReference type="Proteomes" id="UP000654670"/>
    </source>
</evidence>
<evidence type="ECO:0000256" key="1">
    <source>
        <dbReference type="SAM" id="Phobius"/>
    </source>
</evidence>
<dbReference type="EMBL" id="BMOK01000014">
    <property type="protein sequence ID" value="GGL61407.1"/>
    <property type="molecule type" value="Genomic_DNA"/>
</dbReference>
<reference evidence="2" key="2">
    <citation type="submission" date="2020-09" db="EMBL/GenBank/DDBJ databases">
        <authorList>
            <person name="Sun Q."/>
            <person name="Ohkuma M."/>
        </authorList>
    </citation>
    <scope>NUCLEOTIDE SEQUENCE</scope>
    <source>
        <strain evidence="2">JCM 15325</strain>
    </source>
</reference>
<evidence type="ECO:0000313" key="2">
    <source>
        <dbReference type="EMBL" id="GGL61407.1"/>
    </source>
</evidence>
<dbReference type="AlphaFoldDB" id="A0A917S6K8"/>
<sequence>MRRSWSVQALLLAAAVCYLYRRRWGILKLVCVFLGSGYLLRRMGRAQGMRRRFRLF</sequence>
<organism evidence="2 3">
    <name type="scientific">Sporolactobacillus putidus</name>
    <dbReference type="NCBI Taxonomy" id="492735"/>
    <lineage>
        <taxon>Bacteria</taxon>
        <taxon>Bacillati</taxon>
        <taxon>Bacillota</taxon>
        <taxon>Bacilli</taxon>
        <taxon>Bacillales</taxon>
        <taxon>Sporolactobacillaceae</taxon>
        <taxon>Sporolactobacillus</taxon>
    </lineage>
</organism>
<protein>
    <submittedName>
        <fullName evidence="2">Uncharacterized protein</fullName>
    </submittedName>
</protein>
<proteinExistence type="predicted"/>
<keyword evidence="3" id="KW-1185">Reference proteome</keyword>
<comment type="caution">
    <text evidence="2">The sequence shown here is derived from an EMBL/GenBank/DDBJ whole genome shotgun (WGS) entry which is preliminary data.</text>
</comment>
<name>A0A917S6K8_9BACL</name>
<accession>A0A917S6K8</accession>
<dbReference type="Proteomes" id="UP000654670">
    <property type="component" value="Unassembled WGS sequence"/>
</dbReference>
<dbReference type="RefSeq" id="WP_188804196.1">
    <property type="nucleotide sequence ID" value="NZ_BMOK01000014.1"/>
</dbReference>
<gene>
    <name evidence="2" type="ORF">GCM10007968_26760</name>
</gene>